<dbReference type="PATRIC" id="fig|1229783.3.peg.1088"/>
<sequence>MKPKILLAGGTGFIGKALIEHIKDSGDVYTISKYPKEKSVPNIKWLKRDIYKFKDMRVAMRDMDIAIYYLDPTKHSAKITQATARVLNLIAADNFGRAAELNGVKKIIYVRGSTYDDETLETLGHYKTPIEVTDLKVKRPHVSVEFQPGKYDDMRSAQIMPLPKAWTINDFVKYYFEWLGQTSGTFVRTIVTNNYYAIYTNLDKKPIFEFEKYYDENNLLILRMVDGRLTKNNRPKTAKLEFRKIPDKDYVIVHLMDYIPKMSWPLHYFLEAPLYQIIMRGFEVKCRIKRFQTTTTDEERVYTK</sequence>
<dbReference type="SUPFAM" id="SSF51735">
    <property type="entry name" value="NAD(P)-binding Rossmann-fold domains"/>
    <property type="match status" value="1"/>
</dbReference>
<accession>K9AMR0</accession>
<dbReference type="Pfam" id="PF13460">
    <property type="entry name" value="NAD_binding_10"/>
    <property type="match status" value="1"/>
</dbReference>
<proteinExistence type="predicted"/>
<dbReference type="Gene3D" id="3.40.50.720">
    <property type="entry name" value="NAD(P)-binding Rossmann-like Domain"/>
    <property type="match status" value="1"/>
</dbReference>
<dbReference type="AlphaFoldDB" id="K9AMR0"/>
<evidence type="ECO:0000259" key="1">
    <source>
        <dbReference type="Pfam" id="PF13460"/>
    </source>
</evidence>
<name>K9AMR0_9STAP</name>
<protein>
    <recommendedName>
        <fullName evidence="1">NAD(P)-binding domain-containing protein</fullName>
    </recommendedName>
</protein>
<dbReference type="Proteomes" id="UP000009885">
    <property type="component" value="Unassembled WGS sequence"/>
</dbReference>
<reference evidence="2 3" key="1">
    <citation type="journal article" date="2013" name="Genome Announc.">
        <title>Genome Sequence of Staphylococcus massiliensis Strain S46, Isolated from the Surface of Healthy Human Skin.</title>
        <authorList>
            <person name="Srivastav R."/>
            <person name="Singh A."/>
            <person name="Jangir P.K."/>
            <person name="Kumari C."/>
            <person name="Muduli S."/>
            <person name="Sharma R."/>
        </authorList>
    </citation>
    <scope>NUCLEOTIDE SEQUENCE [LARGE SCALE GENOMIC DNA]</scope>
    <source>
        <strain evidence="2 3">S46</strain>
    </source>
</reference>
<dbReference type="EMBL" id="AMSQ01000006">
    <property type="protein sequence ID" value="EKU48614.1"/>
    <property type="molecule type" value="Genomic_DNA"/>
</dbReference>
<dbReference type="RefSeq" id="WP_009383192.1">
    <property type="nucleotide sequence ID" value="NZ_AMSQ01000006.1"/>
</dbReference>
<dbReference type="eggNOG" id="COG0451">
    <property type="taxonomic scope" value="Bacteria"/>
</dbReference>
<feature type="domain" description="NAD(P)-binding" evidence="1">
    <location>
        <begin position="9"/>
        <end position="127"/>
    </location>
</feature>
<comment type="caution">
    <text evidence="2">The sequence shown here is derived from an EMBL/GenBank/DDBJ whole genome shotgun (WGS) entry which is preliminary data.</text>
</comment>
<dbReference type="InterPro" id="IPR016040">
    <property type="entry name" value="NAD(P)-bd_dom"/>
</dbReference>
<dbReference type="STRING" id="1229783.C273_05385"/>
<keyword evidence="3" id="KW-1185">Reference proteome</keyword>
<evidence type="ECO:0000313" key="2">
    <source>
        <dbReference type="EMBL" id="EKU48614.1"/>
    </source>
</evidence>
<dbReference type="OrthoDB" id="2408183at2"/>
<gene>
    <name evidence="2" type="ORF">C273_05385</name>
</gene>
<organism evidence="2 3">
    <name type="scientific">Staphylococcus massiliensis S46</name>
    <dbReference type="NCBI Taxonomy" id="1229783"/>
    <lineage>
        <taxon>Bacteria</taxon>
        <taxon>Bacillati</taxon>
        <taxon>Bacillota</taxon>
        <taxon>Bacilli</taxon>
        <taxon>Bacillales</taxon>
        <taxon>Staphylococcaceae</taxon>
        <taxon>Staphylococcus</taxon>
    </lineage>
</organism>
<evidence type="ECO:0000313" key="3">
    <source>
        <dbReference type="Proteomes" id="UP000009885"/>
    </source>
</evidence>
<dbReference type="InterPro" id="IPR036291">
    <property type="entry name" value="NAD(P)-bd_dom_sf"/>
</dbReference>